<evidence type="ECO:0000256" key="1">
    <source>
        <dbReference type="SAM" id="Phobius"/>
    </source>
</evidence>
<evidence type="ECO:0000313" key="2">
    <source>
        <dbReference type="EMBL" id="SVC49405.1"/>
    </source>
</evidence>
<gene>
    <name evidence="2" type="ORF">METZ01_LOCUS302259</name>
</gene>
<proteinExistence type="predicted"/>
<name>A0A382MMR3_9ZZZZ</name>
<organism evidence="2">
    <name type="scientific">marine metagenome</name>
    <dbReference type="NCBI Taxonomy" id="408172"/>
    <lineage>
        <taxon>unclassified sequences</taxon>
        <taxon>metagenomes</taxon>
        <taxon>ecological metagenomes</taxon>
    </lineage>
</organism>
<dbReference type="AlphaFoldDB" id="A0A382MMR3"/>
<dbReference type="EMBL" id="UINC01094287">
    <property type="protein sequence ID" value="SVC49405.1"/>
    <property type="molecule type" value="Genomic_DNA"/>
</dbReference>
<reference evidence="2" key="1">
    <citation type="submission" date="2018-05" db="EMBL/GenBank/DDBJ databases">
        <authorList>
            <person name="Lanie J.A."/>
            <person name="Ng W.-L."/>
            <person name="Kazmierczak K.M."/>
            <person name="Andrzejewski T.M."/>
            <person name="Davidsen T.M."/>
            <person name="Wayne K.J."/>
            <person name="Tettelin H."/>
            <person name="Glass J.I."/>
            <person name="Rusch D."/>
            <person name="Podicherti R."/>
            <person name="Tsui H.-C.T."/>
            <person name="Winkler M.E."/>
        </authorList>
    </citation>
    <scope>NUCLEOTIDE SEQUENCE</scope>
</reference>
<sequence length="95" mass="10787">MPNGNGNNAMQAMAEHTLVKTFTPLVVAGLMAIVGWLFATVMDIEKLARDNKLHIEHLHMAEENFESQMKDVESTLTDLRINVGNRDPRDRFKNH</sequence>
<protein>
    <submittedName>
        <fullName evidence="2">Uncharacterized protein</fullName>
    </submittedName>
</protein>
<keyword evidence="1" id="KW-0812">Transmembrane</keyword>
<keyword evidence="1" id="KW-0472">Membrane</keyword>
<accession>A0A382MMR3</accession>
<feature type="transmembrane region" description="Helical" evidence="1">
    <location>
        <begin position="22"/>
        <end position="42"/>
    </location>
</feature>
<keyword evidence="1" id="KW-1133">Transmembrane helix</keyword>